<protein>
    <recommendedName>
        <fullName evidence="5">Lipoprotein</fullName>
    </recommendedName>
</protein>
<evidence type="ECO:0000313" key="4">
    <source>
        <dbReference type="Proteomes" id="UP000239209"/>
    </source>
</evidence>
<keyword evidence="2" id="KW-0732">Signal</keyword>
<feature type="compositionally biased region" description="Low complexity" evidence="1">
    <location>
        <begin position="100"/>
        <end position="110"/>
    </location>
</feature>
<reference evidence="3 4" key="1">
    <citation type="submission" date="2018-03" db="EMBL/GenBank/DDBJ databases">
        <title>Genomic Encyclopedia of Archaeal and Bacterial Type Strains, Phase II (KMG-II): from individual species to whole genera.</title>
        <authorList>
            <person name="Goeker M."/>
        </authorList>
    </citation>
    <scope>NUCLEOTIDE SEQUENCE [LARGE SCALE GENOMIC DNA]</scope>
    <source>
        <strain evidence="3 4">DSM 45348</strain>
    </source>
</reference>
<keyword evidence="4" id="KW-1185">Reference proteome</keyword>
<dbReference type="EMBL" id="PVZG01000002">
    <property type="protein sequence ID" value="PRY32243.1"/>
    <property type="molecule type" value="Genomic_DNA"/>
</dbReference>
<proteinExistence type="predicted"/>
<evidence type="ECO:0008006" key="5">
    <source>
        <dbReference type="Google" id="ProtNLM"/>
    </source>
</evidence>
<feature type="chain" id="PRO_5039202116" description="Lipoprotein" evidence="2">
    <location>
        <begin position="26"/>
        <end position="307"/>
    </location>
</feature>
<dbReference type="PROSITE" id="PS51257">
    <property type="entry name" value="PROKAR_LIPOPROTEIN"/>
    <property type="match status" value="1"/>
</dbReference>
<comment type="caution">
    <text evidence="3">The sequence shown here is derived from an EMBL/GenBank/DDBJ whole genome shotgun (WGS) entry which is preliminary data.</text>
</comment>
<name>A0A2T0SFV7_9ACTN</name>
<sequence length="307" mass="32853">MLTSSRIGRRLLLLPFVVLLAGACAGPDEALPADVRSLALGADDAAVLRLAETVLVGRCMRGAGFDYPLDPVELRQELAAPPHPAALDSAWPEDDEKRAAAAGPGAATESPPAPTRLGRYVEGLAPARREAFATALYGYPATGPWVEVTLPSGTVRQSRAGCRSEALRLLYDDLDAYVRARITKDNINPLVQARVTADPAFTAAQARWRTCMAKRHWAVADPAELTARVAEAGAALPPDQRAERSRTAAVASARCNRQAGLSATARRLTPAAQRRVRADLRVPLTDLSRREQAALPYARRLLAGEDS</sequence>
<gene>
    <name evidence="3" type="ORF">CLV70_102454</name>
</gene>
<feature type="region of interest" description="Disordered" evidence="1">
    <location>
        <begin position="84"/>
        <end position="116"/>
    </location>
</feature>
<accession>A0A2T0SFV7</accession>
<dbReference type="Proteomes" id="UP000239209">
    <property type="component" value="Unassembled WGS sequence"/>
</dbReference>
<evidence type="ECO:0000313" key="3">
    <source>
        <dbReference type="EMBL" id="PRY32243.1"/>
    </source>
</evidence>
<organism evidence="3 4">
    <name type="scientific">Pseudosporangium ferrugineum</name>
    <dbReference type="NCBI Taxonomy" id="439699"/>
    <lineage>
        <taxon>Bacteria</taxon>
        <taxon>Bacillati</taxon>
        <taxon>Actinomycetota</taxon>
        <taxon>Actinomycetes</taxon>
        <taxon>Micromonosporales</taxon>
        <taxon>Micromonosporaceae</taxon>
        <taxon>Pseudosporangium</taxon>
    </lineage>
</organism>
<feature type="signal peptide" evidence="2">
    <location>
        <begin position="1"/>
        <end position="25"/>
    </location>
</feature>
<evidence type="ECO:0000256" key="1">
    <source>
        <dbReference type="SAM" id="MobiDB-lite"/>
    </source>
</evidence>
<evidence type="ECO:0000256" key="2">
    <source>
        <dbReference type="SAM" id="SignalP"/>
    </source>
</evidence>
<dbReference type="AlphaFoldDB" id="A0A2T0SFV7"/>